<accession>A0ACC7LKQ9</accession>
<dbReference type="Proteomes" id="UP001595191">
    <property type="component" value="Unassembled WGS sequence"/>
</dbReference>
<reference evidence="1" key="1">
    <citation type="submission" date="2024-09" db="EMBL/GenBank/DDBJ databases">
        <authorList>
            <person name="Liu J."/>
        </authorList>
    </citation>
    <scope>NUCLEOTIDE SEQUENCE</scope>
    <source>
        <strain evidence="1">NBU2967</strain>
    </source>
</reference>
<gene>
    <name evidence="1" type="ORF">ACEZ3G_10285</name>
</gene>
<sequence>MNNLKILIFFALAFNLAHGQTKSEIKEAQYAKIKELIASGEFVFVADRAIPRGGSSISLVTNPNYLKVVKDSTTAYMPFFGERFAGGGFGEPGAITFETIIEDLVVHYNDKKDKITFKFSANNDYDRFGLVLEIGRSGWANLRIRSIDRSTIGYYGRVMKVENNPANP</sequence>
<keyword evidence="2" id="KW-1185">Reference proteome</keyword>
<organism evidence="1 2">
    <name type="scientific">Meishania litoralis</name>
    <dbReference type="NCBI Taxonomy" id="3434685"/>
    <lineage>
        <taxon>Bacteria</taxon>
        <taxon>Pseudomonadati</taxon>
        <taxon>Bacteroidota</taxon>
        <taxon>Flavobacteriia</taxon>
        <taxon>Flavobacteriales</taxon>
        <taxon>Flavobacteriaceae</taxon>
        <taxon>Meishania</taxon>
    </lineage>
</organism>
<name>A0ACC7LKQ9_9FLAO</name>
<dbReference type="EMBL" id="JBHFPV010000002">
    <property type="protein sequence ID" value="MFH6603864.1"/>
    <property type="molecule type" value="Genomic_DNA"/>
</dbReference>
<comment type="caution">
    <text evidence="1">The sequence shown here is derived from an EMBL/GenBank/DDBJ whole genome shotgun (WGS) entry which is preliminary data.</text>
</comment>
<proteinExistence type="predicted"/>
<protein>
    <submittedName>
        <fullName evidence="1">DUF4251 domain-containing protein</fullName>
    </submittedName>
</protein>
<evidence type="ECO:0000313" key="1">
    <source>
        <dbReference type="EMBL" id="MFH6603864.1"/>
    </source>
</evidence>
<evidence type="ECO:0000313" key="2">
    <source>
        <dbReference type="Proteomes" id="UP001595191"/>
    </source>
</evidence>